<evidence type="ECO:0000313" key="3">
    <source>
        <dbReference type="Proteomes" id="UP001157006"/>
    </source>
</evidence>
<feature type="region of interest" description="Disordered" evidence="1">
    <location>
        <begin position="1"/>
        <end position="47"/>
    </location>
</feature>
<name>A0AAV0YTQ4_VICFA</name>
<keyword evidence="3" id="KW-1185">Reference proteome</keyword>
<gene>
    <name evidence="2" type="ORF">VFH_I335520</name>
</gene>
<organism evidence="2 3">
    <name type="scientific">Vicia faba</name>
    <name type="common">Broad bean</name>
    <name type="synonym">Faba vulgaris</name>
    <dbReference type="NCBI Taxonomy" id="3906"/>
    <lineage>
        <taxon>Eukaryota</taxon>
        <taxon>Viridiplantae</taxon>
        <taxon>Streptophyta</taxon>
        <taxon>Embryophyta</taxon>
        <taxon>Tracheophyta</taxon>
        <taxon>Spermatophyta</taxon>
        <taxon>Magnoliopsida</taxon>
        <taxon>eudicotyledons</taxon>
        <taxon>Gunneridae</taxon>
        <taxon>Pentapetalae</taxon>
        <taxon>rosids</taxon>
        <taxon>fabids</taxon>
        <taxon>Fabales</taxon>
        <taxon>Fabaceae</taxon>
        <taxon>Papilionoideae</taxon>
        <taxon>50 kb inversion clade</taxon>
        <taxon>NPAAA clade</taxon>
        <taxon>Hologalegina</taxon>
        <taxon>IRL clade</taxon>
        <taxon>Fabeae</taxon>
        <taxon>Vicia</taxon>
    </lineage>
</organism>
<evidence type="ECO:0000256" key="1">
    <source>
        <dbReference type="SAM" id="MobiDB-lite"/>
    </source>
</evidence>
<proteinExistence type="predicted"/>
<sequence length="211" mass="23713">MDRIERAQNTQNYKLSKKLEKLEIDRPRTDRQPPDSGSKDPPETSIRPRHYLARALADLRFRPLRTDFSRFSIFRLFDQLSGTPDFMVADFGVARVHNQSGIMTAEIGTYGGFLSINHMITKMMFLALQLFSGSCSRKAFECIVATGPAIEAPALSRRVEPPKYATDEPKYCVCSTEHSICCTECLGCYTESCGCGIKEKLRSTQGNHTLS</sequence>
<dbReference type="EMBL" id="OX451736">
    <property type="protein sequence ID" value="CAI8588178.1"/>
    <property type="molecule type" value="Genomic_DNA"/>
</dbReference>
<evidence type="ECO:0000313" key="2">
    <source>
        <dbReference type="EMBL" id="CAI8588178.1"/>
    </source>
</evidence>
<reference evidence="2 3" key="1">
    <citation type="submission" date="2023-01" db="EMBL/GenBank/DDBJ databases">
        <authorList>
            <person name="Kreplak J."/>
        </authorList>
    </citation>
    <scope>NUCLEOTIDE SEQUENCE [LARGE SCALE GENOMIC DNA]</scope>
</reference>
<dbReference type="AlphaFoldDB" id="A0AAV0YTQ4"/>
<feature type="compositionally biased region" description="Basic and acidic residues" evidence="1">
    <location>
        <begin position="17"/>
        <end position="42"/>
    </location>
</feature>
<accession>A0AAV0YTQ4</accession>
<protein>
    <submittedName>
        <fullName evidence="2">Uncharacterized protein</fullName>
    </submittedName>
</protein>
<dbReference type="Proteomes" id="UP001157006">
    <property type="component" value="Chromosome 1L"/>
</dbReference>